<gene>
    <name evidence="1" type="ORF">D9X91_07430</name>
</gene>
<comment type="caution">
    <text evidence="1">The sequence shown here is derived from an EMBL/GenBank/DDBJ whole genome shotgun (WGS) entry which is preliminary data.</text>
</comment>
<keyword evidence="2" id="KW-1185">Reference proteome</keyword>
<evidence type="ECO:0000313" key="1">
    <source>
        <dbReference type="EMBL" id="RLQ96117.1"/>
    </source>
</evidence>
<dbReference type="PANTHER" id="PTHR35788">
    <property type="entry name" value="EXPORTED PROTEIN-RELATED"/>
    <property type="match status" value="1"/>
</dbReference>
<dbReference type="InterPro" id="IPR052913">
    <property type="entry name" value="Glycopeptide_resist_protein"/>
</dbReference>
<dbReference type="AlphaFoldDB" id="A0A3L7JZ78"/>
<dbReference type="InterPro" id="IPR007391">
    <property type="entry name" value="Vancomycin_resist_VanW"/>
</dbReference>
<evidence type="ECO:0000313" key="2">
    <source>
        <dbReference type="Proteomes" id="UP000276770"/>
    </source>
</evidence>
<accession>A0A3L7JZ78</accession>
<evidence type="ECO:0008006" key="3">
    <source>
        <dbReference type="Google" id="ProtNLM"/>
    </source>
</evidence>
<dbReference type="Proteomes" id="UP000276770">
    <property type="component" value="Unassembled WGS sequence"/>
</dbReference>
<sequence>MNFMLTLLLLTAHPIGGSANGNLTLLHDGEVIDQVSRTQFSQYPFGDSVIDHKKYLDFTDLIEKKVYESPVDARIGPSGKIIIEKNGHTLNRRKFKEIFYTNYYRKSDSDYEVPLRNVYPKVDSELLAHIRTKQIGHYVTYFNSYNKERTNNISLAAKAIDNSVVFPGETFSFNKVVGKRTTSRGYMKAPVIVRGELSEGIGGGICQVSSTLFNAVDRAGVRIVERYSHSRRVPYVPPHRDATVSWNGPDFTFENPHNQPILIRANMSGGQLVIVIYSSDSIDYQRRNVPNAPERLPIEIRNGE</sequence>
<dbReference type="OrthoDB" id="9813301at2"/>
<reference evidence="1 2" key="1">
    <citation type="submission" date="2018-10" db="EMBL/GenBank/DDBJ databases">
        <title>Falsibacillus sp. genome draft.</title>
        <authorList>
            <person name="Shi S."/>
        </authorList>
    </citation>
    <scope>NUCLEOTIDE SEQUENCE [LARGE SCALE GENOMIC DNA]</scope>
    <source>
        <strain evidence="1 2">GY 10110</strain>
    </source>
</reference>
<proteinExistence type="predicted"/>
<dbReference type="EMBL" id="RCVZ01000004">
    <property type="protein sequence ID" value="RLQ96117.1"/>
    <property type="molecule type" value="Genomic_DNA"/>
</dbReference>
<dbReference type="PANTHER" id="PTHR35788:SF1">
    <property type="entry name" value="EXPORTED PROTEIN"/>
    <property type="match status" value="1"/>
</dbReference>
<protein>
    <recommendedName>
        <fullName evidence="3">Peptidoglycan binding domain-containing protein</fullName>
    </recommendedName>
</protein>
<organism evidence="1 2">
    <name type="scientific">Falsibacillus albus</name>
    <dbReference type="NCBI Taxonomy" id="2478915"/>
    <lineage>
        <taxon>Bacteria</taxon>
        <taxon>Bacillati</taxon>
        <taxon>Bacillota</taxon>
        <taxon>Bacilli</taxon>
        <taxon>Bacillales</taxon>
        <taxon>Bacillaceae</taxon>
        <taxon>Falsibacillus</taxon>
    </lineage>
</organism>
<name>A0A3L7JZ78_9BACI</name>
<dbReference type="Pfam" id="PF04294">
    <property type="entry name" value="VanW"/>
    <property type="match status" value="1"/>
</dbReference>